<dbReference type="AlphaFoldDB" id="A0A8T0G9L5"/>
<dbReference type="Proteomes" id="UP000822688">
    <property type="component" value="Chromosome 12"/>
</dbReference>
<accession>A0A8T0G9L5</accession>
<evidence type="ECO:0000256" key="1">
    <source>
        <dbReference type="SAM" id="MobiDB-lite"/>
    </source>
</evidence>
<evidence type="ECO:0000313" key="2">
    <source>
        <dbReference type="EMBL" id="KAG0555054.1"/>
    </source>
</evidence>
<feature type="region of interest" description="Disordered" evidence="1">
    <location>
        <begin position="130"/>
        <end position="154"/>
    </location>
</feature>
<comment type="caution">
    <text evidence="2">The sequence shown here is derived from an EMBL/GenBank/DDBJ whole genome shotgun (WGS) entry which is preliminary data.</text>
</comment>
<sequence>YNLKHPIAPLASQATSDRRQVTGDRLMLLNRNQMLSRRKMHHMAQKTKCRSRITESEVDSHNQYNSTSLLQLHSSKQSSENSTSCNNAPRISNANSHNYQHHTPHLGNVEHDRLTDSDFPRAISARLCSAPPRHLPAHHSHRAPGPTAARSPGS</sequence>
<feature type="compositionally biased region" description="Low complexity" evidence="1">
    <location>
        <begin position="66"/>
        <end position="79"/>
    </location>
</feature>
<proteinExistence type="predicted"/>
<organism evidence="2 3">
    <name type="scientific">Ceratodon purpureus</name>
    <name type="common">Fire moss</name>
    <name type="synonym">Dicranum purpureum</name>
    <dbReference type="NCBI Taxonomy" id="3225"/>
    <lineage>
        <taxon>Eukaryota</taxon>
        <taxon>Viridiplantae</taxon>
        <taxon>Streptophyta</taxon>
        <taxon>Embryophyta</taxon>
        <taxon>Bryophyta</taxon>
        <taxon>Bryophytina</taxon>
        <taxon>Bryopsida</taxon>
        <taxon>Dicranidae</taxon>
        <taxon>Pseudoditrichales</taxon>
        <taxon>Ditrichaceae</taxon>
        <taxon>Ceratodon</taxon>
    </lineage>
</organism>
<reference evidence="2" key="1">
    <citation type="submission" date="2020-06" db="EMBL/GenBank/DDBJ databases">
        <title>WGS assembly of Ceratodon purpureus strain R40.</title>
        <authorList>
            <person name="Carey S.B."/>
            <person name="Jenkins J."/>
            <person name="Shu S."/>
            <person name="Lovell J.T."/>
            <person name="Sreedasyam A."/>
            <person name="Maumus F."/>
            <person name="Tiley G.P."/>
            <person name="Fernandez-Pozo N."/>
            <person name="Barry K."/>
            <person name="Chen C."/>
            <person name="Wang M."/>
            <person name="Lipzen A."/>
            <person name="Daum C."/>
            <person name="Saski C.A."/>
            <person name="Payton A.C."/>
            <person name="Mcbreen J.C."/>
            <person name="Conrad R.E."/>
            <person name="Kollar L.M."/>
            <person name="Olsson S."/>
            <person name="Huttunen S."/>
            <person name="Landis J.B."/>
            <person name="Wickett N.J."/>
            <person name="Johnson M.G."/>
            <person name="Rensing S.A."/>
            <person name="Grimwood J."/>
            <person name="Schmutz J."/>
            <person name="Mcdaniel S.F."/>
        </authorList>
    </citation>
    <scope>NUCLEOTIDE SEQUENCE</scope>
    <source>
        <strain evidence="2">R40</strain>
    </source>
</reference>
<keyword evidence="3" id="KW-1185">Reference proteome</keyword>
<dbReference type="EMBL" id="CM026433">
    <property type="protein sequence ID" value="KAG0555054.1"/>
    <property type="molecule type" value="Genomic_DNA"/>
</dbReference>
<evidence type="ECO:0000313" key="3">
    <source>
        <dbReference type="Proteomes" id="UP000822688"/>
    </source>
</evidence>
<protein>
    <submittedName>
        <fullName evidence="2">Uncharacterized protein</fullName>
    </submittedName>
</protein>
<gene>
    <name evidence="2" type="ORF">KC19_12G140600</name>
</gene>
<feature type="compositionally biased region" description="Polar residues" evidence="1">
    <location>
        <begin position="80"/>
        <end position="98"/>
    </location>
</feature>
<name>A0A8T0G9L5_CERPU</name>
<feature type="non-terminal residue" evidence="2">
    <location>
        <position position="1"/>
    </location>
</feature>
<feature type="region of interest" description="Disordered" evidence="1">
    <location>
        <begin position="38"/>
        <end position="113"/>
    </location>
</feature>
<feature type="compositionally biased region" description="Basic residues" evidence="1">
    <location>
        <begin position="38"/>
        <end position="51"/>
    </location>
</feature>